<organism evidence="1 2">
    <name type="scientific">Pyropia yezoensis</name>
    <name type="common">Susabi-nori</name>
    <name type="synonym">Porphyra yezoensis</name>
    <dbReference type="NCBI Taxonomy" id="2788"/>
    <lineage>
        <taxon>Eukaryota</taxon>
        <taxon>Rhodophyta</taxon>
        <taxon>Bangiophyceae</taxon>
        <taxon>Bangiales</taxon>
        <taxon>Bangiaceae</taxon>
        <taxon>Pyropia</taxon>
    </lineage>
</organism>
<protein>
    <submittedName>
        <fullName evidence="1">Uncharacterized protein</fullName>
    </submittedName>
</protein>
<name>A0ACC3C318_PYRYE</name>
<gene>
    <name evidence="1" type="ORF">I4F81_007145</name>
</gene>
<keyword evidence="2" id="KW-1185">Reference proteome</keyword>
<reference evidence="1" key="1">
    <citation type="submission" date="2019-11" db="EMBL/GenBank/DDBJ databases">
        <title>Nori genome reveals adaptations in red seaweeds to the harsh intertidal environment.</title>
        <authorList>
            <person name="Wang D."/>
            <person name="Mao Y."/>
        </authorList>
    </citation>
    <scope>NUCLEOTIDE SEQUENCE</scope>
    <source>
        <tissue evidence="1">Gametophyte</tissue>
    </source>
</reference>
<comment type="caution">
    <text evidence="1">The sequence shown here is derived from an EMBL/GenBank/DDBJ whole genome shotgun (WGS) entry which is preliminary data.</text>
</comment>
<sequence length="169" mass="18682">MASPPAADTPAVDVTVGFVPEPPFSYSFTGKANAQSTAQAAVTWDAIKKLQAAHAGRFRALIRWINALEGRFVPPPPRVIRRTREFRLAAGTIFGFREPTSERDDSAPPPLPDWLTVRIVQRLDVFLTTSLPYAEASLLQTADNIRDERNTIVFTHSLHYIGSSTTTFT</sequence>
<proteinExistence type="predicted"/>
<evidence type="ECO:0000313" key="2">
    <source>
        <dbReference type="Proteomes" id="UP000798662"/>
    </source>
</evidence>
<dbReference type="EMBL" id="CM020619">
    <property type="protein sequence ID" value="KAK1864600.1"/>
    <property type="molecule type" value="Genomic_DNA"/>
</dbReference>
<evidence type="ECO:0000313" key="1">
    <source>
        <dbReference type="EMBL" id="KAK1864600.1"/>
    </source>
</evidence>
<dbReference type="Proteomes" id="UP000798662">
    <property type="component" value="Chromosome 2"/>
</dbReference>
<accession>A0ACC3C318</accession>